<evidence type="ECO:0000256" key="1">
    <source>
        <dbReference type="SAM" id="SignalP"/>
    </source>
</evidence>
<keyword evidence="1" id="KW-0732">Signal</keyword>
<keyword evidence="3" id="KW-1185">Reference proteome</keyword>
<feature type="chain" id="PRO_5023102507" evidence="1">
    <location>
        <begin position="22"/>
        <end position="378"/>
    </location>
</feature>
<reference evidence="2 3" key="1">
    <citation type="journal article" date="2013" name="Antonie Van Leeuwenhoek">
        <title>Sphingomonas ginsenosidivorax sp. nov., with the ability to transform ginsenosides.</title>
        <authorList>
            <person name="Jin X.F."/>
            <person name="Kim J.K."/>
            <person name="Liu Q.M."/>
            <person name="Kang M.S."/>
            <person name="He D."/>
            <person name="Jin F.X."/>
            <person name="Kim S.C."/>
            <person name="Im W.T."/>
        </authorList>
    </citation>
    <scope>NUCLEOTIDE SEQUENCE [LARGE SCALE GENOMIC DNA]</scope>
    <source>
        <strain evidence="2 3">KHI67</strain>
    </source>
</reference>
<accession>A0A5C6UHA3</accession>
<dbReference type="Proteomes" id="UP000321250">
    <property type="component" value="Unassembled WGS sequence"/>
</dbReference>
<protein>
    <submittedName>
        <fullName evidence="2">Uncharacterized protein</fullName>
    </submittedName>
</protein>
<dbReference type="EMBL" id="VOQR01000001">
    <property type="protein sequence ID" value="TXC72079.1"/>
    <property type="molecule type" value="Genomic_DNA"/>
</dbReference>
<sequence length="378" mass="40402">MGLLAPLFLAATMLYVTIAGAAQETTSSLNLPEGRDRIFTSFEAATPALVELLKAGAIRRASAADFQRLAKAWHARGVDVALDGDDSFLGHVTYVVLRRVTIPTGMHGGKSAVFLIEAGVETPKDAGSHNSYVSLANGRCVGANVQICYSVMPEAAVAEPLPGVRAIGCGANIWRPGTVKAIPPGPLRLVEVRCGPSSHTFQTTPPEGSNRKASTQLPPNTKSILILHDLQPKGIQCHDCGIQPPPEPHTGPLLERRNAQTGTIEWMLNATATTWWQQDLFAISKSGRFALLLMPPATFDAGSRIALVSLADGKVIQDVLRLSVGSMRPLADFVGDDTAWIAIGNVTLWLRLNEGAVPKARRHSGRARSGKRQNEHAV</sequence>
<feature type="signal peptide" evidence="1">
    <location>
        <begin position="1"/>
        <end position="21"/>
    </location>
</feature>
<dbReference type="OrthoDB" id="8360028at2"/>
<dbReference type="AlphaFoldDB" id="A0A5C6UHA3"/>
<name>A0A5C6UHA3_9SPHN</name>
<dbReference type="RefSeq" id="WP_147083355.1">
    <property type="nucleotide sequence ID" value="NZ_VOQR01000001.1"/>
</dbReference>
<evidence type="ECO:0000313" key="2">
    <source>
        <dbReference type="EMBL" id="TXC72079.1"/>
    </source>
</evidence>
<proteinExistence type="predicted"/>
<organism evidence="2 3">
    <name type="scientific">Sphingomonas ginsenosidivorax</name>
    <dbReference type="NCBI Taxonomy" id="862135"/>
    <lineage>
        <taxon>Bacteria</taxon>
        <taxon>Pseudomonadati</taxon>
        <taxon>Pseudomonadota</taxon>
        <taxon>Alphaproteobacteria</taxon>
        <taxon>Sphingomonadales</taxon>
        <taxon>Sphingomonadaceae</taxon>
        <taxon>Sphingomonas</taxon>
    </lineage>
</organism>
<gene>
    <name evidence="2" type="ORF">FSB78_14840</name>
</gene>
<comment type="caution">
    <text evidence="2">The sequence shown here is derived from an EMBL/GenBank/DDBJ whole genome shotgun (WGS) entry which is preliminary data.</text>
</comment>
<evidence type="ECO:0000313" key="3">
    <source>
        <dbReference type="Proteomes" id="UP000321250"/>
    </source>
</evidence>